<comment type="similarity">
    <text evidence="1">Belongs to the canopy family.</text>
</comment>
<dbReference type="PANTHER" id="PTHR13341">
    <property type="entry name" value="MIR-INTERACTING SAPOSIN-LIKE PROTEIN"/>
    <property type="match status" value="1"/>
</dbReference>
<dbReference type="eggNOG" id="ENOG502THC6">
    <property type="taxonomic scope" value="Eukaryota"/>
</dbReference>
<reference evidence="3" key="1">
    <citation type="submission" date="2016-11" db="UniProtKB">
        <authorList>
            <consortium name="WormBaseParasite"/>
        </authorList>
    </citation>
    <scope>IDENTIFICATION</scope>
</reference>
<dbReference type="PANTHER" id="PTHR13341:SF8">
    <property type="entry name" value="NACHT_N DOMAIN-CONTAINING PROTEIN"/>
    <property type="match status" value="1"/>
</dbReference>
<evidence type="ECO:0000313" key="2">
    <source>
        <dbReference type="Proteomes" id="UP000095282"/>
    </source>
</evidence>
<keyword evidence="2" id="KW-1185">Reference proteome</keyword>
<evidence type="ECO:0000313" key="3">
    <source>
        <dbReference type="WBParaSite" id="Csp11.Scaffold628.g7066.t2"/>
    </source>
</evidence>
<dbReference type="Proteomes" id="UP000095282">
    <property type="component" value="Unplaced"/>
</dbReference>
<accession>A0A1I7TLD4</accession>
<dbReference type="GO" id="GO:0005783">
    <property type="term" value="C:endoplasmic reticulum"/>
    <property type="evidence" value="ECO:0007669"/>
    <property type="project" value="TreeGrafter"/>
</dbReference>
<organism evidence="2 3">
    <name type="scientific">Caenorhabditis tropicalis</name>
    <dbReference type="NCBI Taxonomy" id="1561998"/>
    <lineage>
        <taxon>Eukaryota</taxon>
        <taxon>Metazoa</taxon>
        <taxon>Ecdysozoa</taxon>
        <taxon>Nematoda</taxon>
        <taxon>Chromadorea</taxon>
        <taxon>Rhabditida</taxon>
        <taxon>Rhabditina</taxon>
        <taxon>Rhabditomorpha</taxon>
        <taxon>Rhabditoidea</taxon>
        <taxon>Rhabditidae</taxon>
        <taxon>Peloderinae</taxon>
        <taxon>Caenorhabditis</taxon>
    </lineage>
</organism>
<dbReference type="InterPro" id="IPR042415">
    <property type="entry name" value="CNPY"/>
</dbReference>
<dbReference type="WBParaSite" id="Csp11.Scaffold628.g7066.t2">
    <property type="protein sequence ID" value="Csp11.Scaffold628.g7066.t2"/>
    <property type="gene ID" value="Csp11.Scaffold628.g7066"/>
</dbReference>
<sequence length="418" mass="47416">MNAETEWNFGLSSAFVNEMKHERAGNNNQETGETSTNSEKAYYAAGPSVHGEGTSADLMDKEDDMRPLECLEFELQQSSLNVQEIGRIIADGILEKEISNVDLQELAKKWGKSMQSLANINVGSLSENLSRGTIDSRLVVVGNAFLWNVLKESMSTVRDKFDHYQFKMSTMTHSLIAPMVVDFSTTRVRIGQHIVPRDDIFRQLDLLDVYCSVVFRKTGDINNKSKQFIKAYMVVATQPRCAIWHYSLRQSGSSHKKWLQNIPEHIVSCLLSFLLALAGLDVPELDGTNDQLDEGGRFFLSLGEIDEMRASTYNAMKSAREQLLSKFRACVAGALNETREMPYNTNTKELMAPPRGKPMDSHHCVTWRQYESLIKRCELDPSKENLEAKHVLDTKLQISYEPSLEEEEMLRNVKEEVE</sequence>
<name>A0A1I7TLD4_9PELO</name>
<evidence type="ECO:0000256" key="1">
    <source>
        <dbReference type="ARBA" id="ARBA00007285"/>
    </source>
</evidence>
<proteinExistence type="inferred from homology"/>
<protein>
    <submittedName>
        <fullName evidence="3">Pkinase_fungal domain-containing protein</fullName>
    </submittedName>
</protein>
<dbReference type="AlphaFoldDB" id="A0A1I7TLD4"/>